<evidence type="ECO:0000259" key="2">
    <source>
        <dbReference type="PROSITE" id="PS50106"/>
    </source>
</evidence>
<dbReference type="Proteomes" id="UP000271974">
    <property type="component" value="Unassembled WGS sequence"/>
</dbReference>
<evidence type="ECO:0000256" key="1">
    <source>
        <dbReference type="SAM" id="MobiDB-lite"/>
    </source>
</evidence>
<dbReference type="SUPFAM" id="SSF50156">
    <property type="entry name" value="PDZ domain-like"/>
    <property type="match status" value="1"/>
</dbReference>
<sequence length="162" mass="18592">MAGTGMVPENDETGNVFNVPSTVYRSPPPYEPPPPWIPPEQRMHSRMYNNDLRFFLPRTVILKRLKASDALGFNIRGGREHNFGFYVSKVIPYTGAASAGVQEGDQILRVNNIDFGTLDHAEAVRVLKYNTTIEMVVRYFPYGYQRTYDALDHQQMTQPMYR</sequence>
<protein>
    <recommendedName>
        <fullName evidence="2">PDZ domain-containing protein</fullName>
    </recommendedName>
</protein>
<dbReference type="Pfam" id="PF00595">
    <property type="entry name" value="PDZ"/>
    <property type="match status" value="1"/>
</dbReference>
<gene>
    <name evidence="3" type="ORF">EGW08_018742</name>
</gene>
<name>A0A433SW32_ELYCH</name>
<organism evidence="3 4">
    <name type="scientific">Elysia chlorotica</name>
    <name type="common">Eastern emerald elysia</name>
    <name type="synonym">Sea slug</name>
    <dbReference type="NCBI Taxonomy" id="188477"/>
    <lineage>
        <taxon>Eukaryota</taxon>
        <taxon>Metazoa</taxon>
        <taxon>Spiralia</taxon>
        <taxon>Lophotrochozoa</taxon>
        <taxon>Mollusca</taxon>
        <taxon>Gastropoda</taxon>
        <taxon>Heterobranchia</taxon>
        <taxon>Euthyneura</taxon>
        <taxon>Panpulmonata</taxon>
        <taxon>Sacoglossa</taxon>
        <taxon>Placobranchoidea</taxon>
        <taxon>Plakobranchidae</taxon>
        <taxon>Elysia</taxon>
    </lineage>
</organism>
<keyword evidence="4" id="KW-1185">Reference proteome</keyword>
<dbReference type="InterPro" id="IPR036034">
    <property type="entry name" value="PDZ_sf"/>
</dbReference>
<dbReference type="AlphaFoldDB" id="A0A433SW32"/>
<reference evidence="3 4" key="1">
    <citation type="submission" date="2019-01" db="EMBL/GenBank/DDBJ databases">
        <title>A draft genome assembly of the solar-powered sea slug Elysia chlorotica.</title>
        <authorList>
            <person name="Cai H."/>
            <person name="Li Q."/>
            <person name="Fang X."/>
            <person name="Li J."/>
            <person name="Curtis N.E."/>
            <person name="Altenburger A."/>
            <person name="Shibata T."/>
            <person name="Feng M."/>
            <person name="Maeda T."/>
            <person name="Schwartz J.A."/>
            <person name="Shigenobu S."/>
            <person name="Lundholm N."/>
            <person name="Nishiyama T."/>
            <person name="Yang H."/>
            <person name="Hasebe M."/>
            <person name="Li S."/>
            <person name="Pierce S.K."/>
            <person name="Wang J."/>
        </authorList>
    </citation>
    <scope>NUCLEOTIDE SEQUENCE [LARGE SCALE GENOMIC DNA]</scope>
    <source>
        <strain evidence="3">EC2010</strain>
        <tissue evidence="3">Whole organism of an adult</tissue>
    </source>
</reference>
<dbReference type="PANTHER" id="PTHR14063">
    <property type="entry name" value="PROTEIN LIN-7 HOMOLOG"/>
    <property type="match status" value="1"/>
</dbReference>
<evidence type="ECO:0000313" key="3">
    <source>
        <dbReference type="EMBL" id="RUS73502.1"/>
    </source>
</evidence>
<dbReference type="EMBL" id="RQTK01000929">
    <property type="protein sequence ID" value="RUS73502.1"/>
    <property type="molecule type" value="Genomic_DNA"/>
</dbReference>
<dbReference type="Gene3D" id="2.30.42.10">
    <property type="match status" value="1"/>
</dbReference>
<dbReference type="InterPro" id="IPR001478">
    <property type="entry name" value="PDZ"/>
</dbReference>
<dbReference type="STRING" id="188477.A0A433SW32"/>
<feature type="domain" description="PDZ" evidence="2">
    <location>
        <begin position="59"/>
        <end position="128"/>
    </location>
</feature>
<dbReference type="SMART" id="SM00228">
    <property type="entry name" value="PDZ"/>
    <property type="match status" value="1"/>
</dbReference>
<accession>A0A433SW32</accession>
<feature type="region of interest" description="Disordered" evidence="1">
    <location>
        <begin position="1"/>
        <end position="34"/>
    </location>
</feature>
<evidence type="ECO:0000313" key="4">
    <source>
        <dbReference type="Proteomes" id="UP000271974"/>
    </source>
</evidence>
<proteinExistence type="predicted"/>
<dbReference type="PROSITE" id="PS50106">
    <property type="entry name" value="PDZ"/>
    <property type="match status" value="1"/>
</dbReference>
<feature type="compositionally biased region" description="Polar residues" evidence="1">
    <location>
        <begin position="13"/>
        <end position="24"/>
    </location>
</feature>
<dbReference type="InterPro" id="IPR051109">
    <property type="entry name" value="MAM_complex_regulator"/>
</dbReference>
<comment type="caution">
    <text evidence="3">The sequence shown here is derived from an EMBL/GenBank/DDBJ whole genome shotgun (WGS) entry which is preliminary data.</text>
</comment>
<dbReference type="OrthoDB" id="6021951at2759"/>